<accession>A0A8J2JW17</accession>
<keyword evidence="3" id="KW-1185">Reference proteome</keyword>
<feature type="compositionally biased region" description="Polar residues" evidence="1">
    <location>
        <begin position="171"/>
        <end position="182"/>
    </location>
</feature>
<protein>
    <submittedName>
        <fullName evidence="2">Uncharacterized protein</fullName>
    </submittedName>
</protein>
<dbReference type="AlphaFoldDB" id="A0A8J2JW17"/>
<feature type="region of interest" description="Disordered" evidence="1">
    <location>
        <begin position="1"/>
        <end position="99"/>
    </location>
</feature>
<sequence length="637" mass="70191">MQNEVDREGGCNESNWRRKGDVSRNLPELKKRLLSRNRIYVVPDESSNGHGTSKLAVVGGLNSARSSETSPEISRFHSTFCSPPPPPPPTPLGPERKQGNFKDRARKLIAPSKDERASSLDLWDGSSLYTGTVKRRPAATKRALSLENSSQFNLKFTHQQQQGRNKDSPTYFHQPSSSSCSQVRPPPIPTLTTCPNENSHIERIMGNTFTSSGCKPKGSNGKPVAAGIVGVGSKSRNCANPNALSHYPFLNIGRKSFLKRSTNERKKCDEANECGKDTLTLSNNAGATPNSGLIANGPSTQKLSSDANDLRSSPAHSFRSSSPDSLPPISILNDFSENEETFEFQLEHQTRTSSCHLKKTLGISHSQIECDNLVRRIGDSSYVSPRKSNFRVGKCGNLPQNDDEMSQVEHLYSQDDDQPHCNNNRTVGTVAWERLPANQFNVSPSPSTPSSTNSRAQCVSEDLLEFSKCDRQVILRQNDISCHTISPSCTQPPNEQLEREQLDLSSLEPSTLPLDLSRNESLDNSRNESRVENQGRVNTSLHPSRPHYGSNSNDSGCKSQMDDSHYSIVSADRLITTSVMCPVNCVEKCVMENMRHYQNETTGNSTRANSGVAGILLKSRTNPINYVKVIDVPCFSL</sequence>
<evidence type="ECO:0000256" key="1">
    <source>
        <dbReference type="SAM" id="MobiDB-lite"/>
    </source>
</evidence>
<evidence type="ECO:0000313" key="2">
    <source>
        <dbReference type="EMBL" id="CAG7728543.1"/>
    </source>
</evidence>
<feature type="region of interest" description="Disordered" evidence="1">
    <location>
        <begin position="279"/>
        <end position="332"/>
    </location>
</feature>
<proteinExistence type="predicted"/>
<name>A0A8J2JW17_9HEXA</name>
<feature type="compositionally biased region" description="Basic and acidic residues" evidence="1">
    <location>
        <begin position="517"/>
        <end position="533"/>
    </location>
</feature>
<feature type="compositionally biased region" description="Basic and acidic residues" evidence="1">
    <location>
        <begin position="1"/>
        <end position="31"/>
    </location>
</feature>
<organism evidence="2 3">
    <name type="scientific">Allacma fusca</name>
    <dbReference type="NCBI Taxonomy" id="39272"/>
    <lineage>
        <taxon>Eukaryota</taxon>
        <taxon>Metazoa</taxon>
        <taxon>Ecdysozoa</taxon>
        <taxon>Arthropoda</taxon>
        <taxon>Hexapoda</taxon>
        <taxon>Collembola</taxon>
        <taxon>Symphypleona</taxon>
        <taxon>Sminthuridae</taxon>
        <taxon>Allacma</taxon>
    </lineage>
</organism>
<feature type="compositionally biased region" description="Polar residues" evidence="1">
    <location>
        <begin position="63"/>
        <end position="81"/>
    </location>
</feature>
<gene>
    <name evidence="2" type="ORF">AFUS01_LOCUS17313</name>
</gene>
<evidence type="ECO:0000313" key="3">
    <source>
        <dbReference type="Proteomes" id="UP000708208"/>
    </source>
</evidence>
<dbReference type="Proteomes" id="UP000708208">
    <property type="component" value="Unassembled WGS sequence"/>
</dbReference>
<feature type="compositionally biased region" description="Pro residues" evidence="1">
    <location>
        <begin position="82"/>
        <end position="92"/>
    </location>
</feature>
<feature type="compositionally biased region" description="Low complexity" evidence="1">
    <location>
        <begin position="311"/>
        <end position="332"/>
    </location>
</feature>
<feature type="region of interest" description="Disordered" evidence="1">
    <location>
        <begin position="157"/>
        <end position="186"/>
    </location>
</feature>
<feature type="region of interest" description="Disordered" evidence="1">
    <location>
        <begin position="510"/>
        <end position="560"/>
    </location>
</feature>
<reference evidence="2" key="1">
    <citation type="submission" date="2021-06" db="EMBL/GenBank/DDBJ databases">
        <authorList>
            <person name="Hodson N. C."/>
            <person name="Mongue J. A."/>
            <person name="Jaron S. K."/>
        </authorList>
    </citation>
    <scope>NUCLEOTIDE SEQUENCE</scope>
</reference>
<comment type="caution">
    <text evidence="2">The sequence shown here is derived from an EMBL/GenBank/DDBJ whole genome shotgun (WGS) entry which is preliminary data.</text>
</comment>
<dbReference type="EMBL" id="CAJVCH010165074">
    <property type="protein sequence ID" value="CAG7728543.1"/>
    <property type="molecule type" value="Genomic_DNA"/>
</dbReference>
<feature type="compositionally biased region" description="Polar residues" evidence="1">
    <location>
        <begin position="549"/>
        <end position="558"/>
    </location>
</feature>
<feature type="compositionally biased region" description="Polar residues" evidence="1">
    <location>
        <begin position="279"/>
        <end position="307"/>
    </location>
</feature>